<dbReference type="CDD" id="cd00610">
    <property type="entry name" value="OAT_like"/>
    <property type="match status" value="1"/>
</dbReference>
<name>A0ABU1VI28_9BURK</name>
<accession>A0ABU1VI28</accession>
<sequence>MSSPTRVFHRQLHKPMLFAVSGQGITLTDQAGKTYLDASGGAAVSCLGHGHPDVVAAMHAQIDQLAYAHTSFFTTEVAEELANVLIDTAPAGMSHVYFVSGGSEAVEAALKMARQYFVEIGQPQRRHFIARRQSYHGNTLGALAVGGNAWRREQFKPLLIDVTHVSPCYEYRDRRTDETAEQYGQRLVAELSGAIDRLGGENVMAFVAETVGGATAGVLTPVPGYFKAVRELCDRHGILLILDEVMCGMGRTGTLHACEQEGVTPDLMTIAKGLGGGYQPIGAVLAQGRVVDAFRQGSGLFQHGHTYLGHAIACAAALAVQRVIQRDGLLEQVRERGQQLETLLQQAFGDHPHVGDLRGRGLFRGIELVADRGSKQWFDPARKLHARIKSEAMASGLMVYPMGGTVDGRCGDHVLLAPPFISTPAELEEIVARLAGAIDRAVAA</sequence>
<comment type="cofactor">
    <cofactor evidence="1">
        <name>pyridoxal 5'-phosphate</name>
        <dbReference type="ChEBI" id="CHEBI:597326"/>
    </cofactor>
</comment>
<dbReference type="InterPro" id="IPR005814">
    <property type="entry name" value="Aminotrans_3"/>
</dbReference>
<dbReference type="RefSeq" id="WP_204735258.1">
    <property type="nucleotide sequence ID" value="NZ_JAVDWE010000018.1"/>
</dbReference>
<gene>
    <name evidence="5" type="ORF">J2X09_004734</name>
</gene>
<proteinExistence type="inferred from homology"/>
<dbReference type="InterPro" id="IPR015422">
    <property type="entry name" value="PyrdxlP-dep_Trfase_small"/>
</dbReference>
<dbReference type="NCBIfam" id="NF005685">
    <property type="entry name" value="PRK07483.1"/>
    <property type="match status" value="1"/>
</dbReference>
<evidence type="ECO:0000313" key="5">
    <source>
        <dbReference type="EMBL" id="MDR7096965.1"/>
    </source>
</evidence>
<organism evidence="5 6">
    <name type="scientific">Hydrogenophaga laconesensis</name>
    <dbReference type="NCBI Taxonomy" id="1805971"/>
    <lineage>
        <taxon>Bacteria</taxon>
        <taxon>Pseudomonadati</taxon>
        <taxon>Pseudomonadota</taxon>
        <taxon>Betaproteobacteria</taxon>
        <taxon>Burkholderiales</taxon>
        <taxon>Comamonadaceae</taxon>
        <taxon>Hydrogenophaga</taxon>
    </lineage>
</organism>
<dbReference type="InterPro" id="IPR049704">
    <property type="entry name" value="Aminotrans_3_PPA_site"/>
</dbReference>
<keyword evidence="6" id="KW-1185">Reference proteome</keyword>
<dbReference type="EMBL" id="JAVDWE010000018">
    <property type="protein sequence ID" value="MDR7096965.1"/>
    <property type="molecule type" value="Genomic_DNA"/>
</dbReference>
<dbReference type="SUPFAM" id="SSF53383">
    <property type="entry name" value="PLP-dependent transferases"/>
    <property type="match status" value="1"/>
</dbReference>
<dbReference type="InterPro" id="IPR015421">
    <property type="entry name" value="PyrdxlP-dep_Trfase_major"/>
</dbReference>
<dbReference type="PROSITE" id="PS00600">
    <property type="entry name" value="AA_TRANSFER_CLASS_3"/>
    <property type="match status" value="1"/>
</dbReference>
<reference evidence="5 6" key="1">
    <citation type="submission" date="2023-07" db="EMBL/GenBank/DDBJ databases">
        <title>Sorghum-associated microbial communities from plants grown in Nebraska, USA.</title>
        <authorList>
            <person name="Schachtman D."/>
        </authorList>
    </citation>
    <scope>NUCLEOTIDE SEQUENCE [LARGE SCALE GENOMIC DNA]</scope>
    <source>
        <strain evidence="5 6">BE240</strain>
    </source>
</reference>
<dbReference type="Gene3D" id="3.90.1150.10">
    <property type="entry name" value="Aspartate Aminotransferase, domain 1"/>
    <property type="match status" value="1"/>
</dbReference>
<keyword evidence="5" id="KW-0032">Aminotransferase</keyword>
<keyword evidence="5" id="KW-0808">Transferase</keyword>
<evidence type="ECO:0000256" key="2">
    <source>
        <dbReference type="ARBA" id="ARBA00008954"/>
    </source>
</evidence>
<evidence type="ECO:0000256" key="3">
    <source>
        <dbReference type="ARBA" id="ARBA00022898"/>
    </source>
</evidence>
<comment type="similarity">
    <text evidence="2 4">Belongs to the class-III pyridoxal-phosphate-dependent aminotransferase family.</text>
</comment>
<dbReference type="InterPro" id="IPR015424">
    <property type="entry name" value="PyrdxlP-dep_Trfase"/>
</dbReference>
<dbReference type="Pfam" id="PF00202">
    <property type="entry name" value="Aminotran_3"/>
    <property type="match status" value="1"/>
</dbReference>
<dbReference type="GO" id="GO:0008483">
    <property type="term" value="F:transaminase activity"/>
    <property type="evidence" value="ECO:0007669"/>
    <property type="project" value="UniProtKB-KW"/>
</dbReference>
<comment type="caution">
    <text evidence="5">The sequence shown here is derived from an EMBL/GenBank/DDBJ whole genome shotgun (WGS) entry which is preliminary data.</text>
</comment>
<keyword evidence="3 4" id="KW-0663">Pyridoxal phosphate</keyword>
<protein>
    <submittedName>
        <fullName evidence="5">Adenosylmethionine-8-amino-7-oxononanoate aminotransferase</fullName>
    </submittedName>
</protein>
<dbReference type="PANTHER" id="PTHR43094:SF1">
    <property type="entry name" value="AMINOTRANSFERASE CLASS-III"/>
    <property type="match status" value="1"/>
</dbReference>
<dbReference type="Proteomes" id="UP001265550">
    <property type="component" value="Unassembled WGS sequence"/>
</dbReference>
<evidence type="ECO:0000256" key="4">
    <source>
        <dbReference type="RuleBase" id="RU003560"/>
    </source>
</evidence>
<dbReference type="Gene3D" id="3.40.640.10">
    <property type="entry name" value="Type I PLP-dependent aspartate aminotransferase-like (Major domain)"/>
    <property type="match status" value="1"/>
</dbReference>
<dbReference type="PANTHER" id="PTHR43094">
    <property type="entry name" value="AMINOTRANSFERASE"/>
    <property type="match status" value="1"/>
</dbReference>
<evidence type="ECO:0000313" key="6">
    <source>
        <dbReference type="Proteomes" id="UP001265550"/>
    </source>
</evidence>
<evidence type="ECO:0000256" key="1">
    <source>
        <dbReference type="ARBA" id="ARBA00001933"/>
    </source>
</evidence>